<sequence length="250" mass="27899">MKTDVSVLQLANISKRSYLDRDLQTEFNVKRLFGSDYFDKSFYACLYEVNEKLVISFRGTDGLGDVKPDAQMIFGVVPNQYSSARMAYKSILASMYVKKKQVDYITGHSLGGGLAQMIGAEFKVPFVTFNAPGTKRSYRDLGIGVPGIHSEISMSQFSKSLAKSDKLPMYAKWLNVRSNGDAISRATGAHIGDVISIPSHCGHGHHTHWFWSSHFKKVKEAGAKALHQHSIDYLEPSAAMWPAFKAPLRW</sequence>
<name>A0ABN0T6W5_9GAMM</name>
<keyword evidence="2" id="KW-1185">Reference proteome</keyword>
<organism evidence="1 2">
    <name type="scientific">Kangiella japonica</name>
    <dbReference type="NCBI Taxonomy" id="647384"/>
    <lineage>
        <taxon>Bacteria</taxon>
        <taxon>Pseudomonadati</taxon>
        <taxon>Pseudomonadota</taxon>
        <taxon>Gammaproteobacteria</taxon>
        <taxon>Kangiellales</taxon>
        <taxon>Kangiellaceae</taxon>
        <taxon>Kangiella</taxon>
    </lineage>
</organism>
<dbReference type="Gene3D" id="3.40.50.1820">
    <property type="entry name" value="alpha/beta hydrolase"/>
    <property type="match status" value="1"/>
</dbReference>
<reference evidence="1 2" key="1">
    <citation type="journal article" date="2019" name="Int. J. Syst. Evol. Microbiol.">
        <title>The Global Catalogue of Microorganisms (GCM) 10K type strain sequencing project: providing services to taxonomists for standard genome sequencing and annotation.</title>
        <authorList>
            <consortium name="The Broad Institute Genomics Platform"/>
            <consortium name="The Broad Institute Genome Sequencing Center for Infectious Disease"/>
            <person name="Wu L."/>
            <person name="Ma J."/>
        </authorList>
    </citation>
    <scope>NUCLEOTIDE SEQUENCE [LARGE SCALE GENOMIC DNA]</scope>
    <source>
        <strain evidence="1 2">JCM 16211</strain>
    </source>
</reference>
<gene>
    <name evidence="1" type="ORF">GCM10009123_21670</name>
</gene>
<dbReference type="Proteomes" id="UP001501221">
    <property type="component" value="Unassembled WGS sequence"/>
</dbReference>
<dbReference type="RefSeq" id="WP_343990269.1">
    <property type="nucleotide sequence ID" value="NZ_BAAAFM010000008.1"/>
</dbReference>
<dbReference type="SUPFAM" id="SSF53474">
    <property type="entry name" value="alpha/beta-Hydrolases"/>
    <property type="match status" value="1"/>
</dbReference>
<dbReference type="EMBL" id="BAAAFM010000008">
    <property type="protein sequence ID" value="GAA0214132.1"/>
    <property type="molecule type" value="Genomic_DNA"/>
</dbReference>
<comment type="caution">
    <text evidence="1">The sequence shown here is derived from an EMBL/GenBank/DDBJ whole genome shotgun (WGS) entry which is preliminary data.</text>
</comment>
<evidence type="ECO:0000313" key="2">
    <source>
        <dbReference type="Proteomes" id="UP001501221"/>
    </source>
</evidence>
<dbReference type="InterPro" id="IPR029058">
    <property type="entry name" value="AB_hydrolase_fold"/>
</dbReference>
<evidence type="ECO:0008006" key="3">
    <source>
        <dbReference type="Google" id="ProtNLM"/>
    </source>
</evidence>
<proteinExistence type="predicted"/>
<protein>
    <recommendedName>
        <fullName evidence="3">Lipase (Class 3)</fullName>
    </recommendedName>
</protein>
<dbReference type="Pfam" id="PF26363">
    <property type="entry name" value="Phospholipase-like"/>
    <property type="match status" value="1"/>
</dbReference>
<evidence type="ECO:0000313" key="1">
    <source>
        <dbReference type="EMBL" id="GAA0214132.1"/>
    </source>
</evidence>
<accession>A0ABN0T6W5</accession>